<dbReference type="PANTHER" id="PTHR17224">
    <property type="entry name" value="PEPTIDYL-TRNA HYDROLASE"/>
    <property type="match status" value="1"/>
</dbReference>
<dbReference type="CDD" id="cd00462">
    <property type="entry name" value="PTH"/>
    <property type="match status" value="1"/>
</dbReference>
<comment type="caution">
    <text evidence="7">The sequence shown here is derived from an EMBL/GenBank/DDBJ whole genome shotgun (WGS) entry which is preliminary data.</text>
</comment>
<dbReference type="SUPFAM" id="SSF53178">
    <property type="entry name" value="Peptidyl-tRNA hydrolase-like"/>
    <property type="match status" value="1"/>
</dbReference>
<dbReference type="InterPro" id="IPR001328">
    <property type="entry name" value="Pept_tRNA_hydro"/>
</dbReference>
<evidence type="ECO:0000313" key="7">
    <source>
        <dbReference type="EMBL" id="KKU09919.1"/>
    </source>
</evidence>
<dbReference type="NCBIfam" id="TIGR00447">
    <property type="entry name" value="pth"/>
    <property type="match status" value="1"/>
</dbReference>
<evidence type="ECO:0000256" key="5">
    <source>
        <dbReference type="ARBA" id="ARBA00038063"/>
    </source>
</evidence>
<keyword evidence="2" id="KW-0820">tRNA-binding</keyword>
<sequence length="158" mass="17923">MDMKLIIGLGNPGTEYSNTRHNAGHLFIEELQKNKLSGGFVIKKPDTFMNESGEFVKNLVDKYKTDLTDLYIVHDDLDILLGSYKVQLGKGPKDHNGVASVDKELGSDAYWHVRIGIDKRDPENKVLGEEYVLQNFTDEEREVLDRVIKEVCKKLATL</sequence>
<evidence type="ECO:0000256" key="4">
    <source>
        <dbReference type="ARBA" id="ARBA00022884"/>
    </source>
</evidence>
<dbReference type="GO" id="GO:0000049">
    <property type="term" value="F:tRNA binding"/>
    <property type="evidence" value="ECO:0007669"/>
    <property type="project" value="UniProtKB-KW"/>
</dbReference>
<dbReference type="EMBL" id="LCLA01000026">
    <property type="protein sequence ID" value="KKU09919.1"/>
    <property type="molecule type" value="Genomic_DNA"/>
</dbReference>
<dbReference type="InterPro" id="IPR036416">
    <property type="entry name" value="Pept_tRNA_hydro_sf"/>
</dbReference>
<comment type="similarity">
    <text evidence="5">Belongs to the PTH family.</text>
</comment>
<evidence type="ECO:0000313" key="8">
    <source>
        <dbReference type="Proteomes" id="UP000034329"/>
    </source>
</evidence>
<gene>
    <name evidence="7" type="ORF">UX13_C0026G0035</name>
</gene>
<dbReference type="PATRIC" id="fig|1618581.3.peg.457"/>
<dbReference type="InterPro" id="IPR018171">
    <property type="entry name" value="Pept_tRNA_hydro_CS"/>
</dbReference>
<evidence type="ECO:0000256" key="1">
    <source>
        <dbReference type="ARBA" id="ARBA00013260"/>
    </source>
</evidence>
<protein>
    <recommendedName>
        <fullName evidence="6">Peptidyl-tRNA hydrolase</fullName>
        <ecNumber evidence="1">3.1.1.29</ecNumber>
    </recommendedName>
</protein>
<proteinExistence type="inferred from homology"/>
<dbReference type="GO" id="GO:0004045">
    <property type="term" value="F:peptidyl-tRNA hydrolase activity"/>
    <property type="evidence" value="ECO:0007669"/>
    <property type="project" value="UniProtKB-EC"/>
</dbReference>
<reference evidence="7 8" key="1">
    <citation type="journal article" date="2015" name="Nature">
        <title>rRNA introns, odd ribosomes, and small enigmatic genomes across a large radiation of phyla.</title>
        <authorList>
            <person name="Brown C.T."/>
            <person name="Hug L.A."/>
            <person name="Thomas B.C."/>
            <person name="Sharon I."/>
            <person name="Castelle C.J."/>
            <person name="Singh A."/>
            <person name="Wilkins M.J."/>
            <person name="Williams K.H."/>
            <person name="Banfield J.F."/>
        </authorList>
    </citation>
    <scope>NUCLEOTIDE SEQUENCE [LARGE SCALE GENOMIC DNA]</scope>
</reference>
<evidence type="ECO:0000256" key="6">
    <source>
        <dbReference type="ARBA" id="ARBA00050038"/>
    </source>
</evidence>
<dbReference type="EC" id="3.1.1.29" evidence="1"/>
<keyword evidence="3 7" id="KW-0378">Hydrolase</keyword>
<accession>A0A0G1MP07</accession>
<evidence type="ECO:0000256" key="3">
    <source>
        <dbReference type="ARBA" id="ARBA00022801"/>
    </source>
</evidence>
<keyword evidence="4" id="KW-0694">RNA-binding</keyword>
<dbReference type="Gene3D" id="3.40.50.1470">
    <property type="entry name" value="Peptidyl-tRNA hydrolase"/>
    <property type="match status" value="1"/>
</dbReference>
<organism evidence="7 8">
    <name type="scientific">Candidatus Woesebacteria bacterium GW2011_GWB1_45_5</name>
    <dbReference type="NCBI Taxonomy" id="1618581"/>
    <lineage>
        <taxon>Bacteria</taxon>
        <taxon>Candidatus Woeseibacteriota</taxon>
    </lineage>
</organism>
<name>A0A0G1MP07_9BACT</name>
<evidence type="ECO:0000256" key="2">
    <source>
        <dbReference type="ARBA" id="ARBA00022555"/>
    </source>
</evidence>
<dbReference type="PROSITE" id="PS01195">
    <property type="entry name" value="PEPT_TRNA_HYDROL_1"/>
    <property type="match status" value="1"/>
</dbReference>
<dbReference type="AlphaFoldDB" id="A0A0G1MP07"/>
<dbReference type="PANTHER" id="PTHR17224:SF1">
    <property type="entry name" value="PEPTIDYL-TRNA HYDROLASE"/>
    <property type="match status" value="1"/>
</dbReference>
<dbReference type="Proteomes" id="UP000034329">
    <property type="component" value="Unassembled WGS sequence"/>
</dbReference>
<dbReference type="Pfam" id="PF01195">
    <property type="entry name" value="Pept_tRNA_hydro"/>
    <property type="match status" value="1"/>
</dbReference>